<keyword evidence="2" id="KW-1185">Reference proteome</keyword>
<protein>
    <recommendedName>
        <fullName evidence="3">DUF3137 domain-containing protein</fullName>
    </recommendedName>
</protein>
<dbReference type="Proteomes" id="UP001167796">
    <property type="component" value="Unassembled WGS sequence"/>
</dbReference>
<evidence type="ECO:0008006" key="3">
    <source>
        <dbReference type="Google" id="ProtNLM"/>
    </source>
</evidence>
<organism evidence="1 2">
    <name type="scientific">Hymenobacter mellowenesis</name>
    <dbReference type="NCBI Taxonomy" id="3063995"/>
    <lineage>
        <taxon>Bacteria</taxon>
        <taxon>Pseudomonadati</taxon>
        <taxon>Bacteroidota</taxon>
        <taxon>Cytophagia</taxon>
        <taxon>Cytophagales</taxon>
        <taxon>Hymenobacteraceae</taxon>
        <taxon>Hymenobacter</taxon>
    </lineage>
</organism>
<sequence length="167" mass="19280">MQHYQAKSLDTKHFELTQADAPVGALEYESWFSFKAEIMLANHRHYAVRPKGFWGTTIEVKDQQKQVLLDFKMNWKGQILIRTHFGGTEDFYILKHKGLLNSSFILLHGEETELLSIVPDYKWTKLSIDYQLGASEAFERLAHKELLLLTTIHCANYYLTMLTAAAA</sequence>
<accession>A0ABT9ADZ5</accession>
<evidence type="ECO:0000313" key="1">
    <source>
        <dbReference type="EMBL" id="MDO7848070.1"/>
    </source>
</evidence>
<dbReference type="EMBL" id="JAUQSX010000009">
    <property type="protein sequence ID" value="MDO7848070.1"/>
    <property type="molecule type" value="Genomic_DNA"/>
</dbReference>
<proteinExistence type="predicted"/>
<dbReference type="RefSeq" id="WP_305012752.1">
    <property type="nucleotide sequence ID" value="NZ_JAUQSX010000009.1"/>
</dbReference>
<gene>
    <name evidence="1" type="ORF">Q5H92_17020</name>
</gene>
<evidence type="ECO:0000313" key="2">
    <source>
        <dbReference type="Proteomes" id="UP001167796"/>
    </source>
</evidence>
<name>A0ABT9ADZ5_9BACT</name>
<reference evidence="1" key="1">
    <citation type="submission" date="2023-07" db="EMBL/GenBank/DDBJ databases">
        <authorList>
            <person name="Kim M.K."/>
        </authorList>
    </citation>
    <scope>NUCLEOTIDE SEQUENCE</scope>
    <source>
        <strain evidence="1">M29</strain>
    </source>
</reference>
<comment type="caution">
    <text evidence="1">The sequence shown here is derived from an EMBL/GenBank/DDBJ whole genome shotgun (WGS) entry which is preliminary data.</text>
</comment>